<dbReference type="InterPro" id="IPR003423">
    <property type="entry name" value="OMP_efflux"/>
</dbReference>
<keyword evidence="3" id="KW-0175">Coiled coil</keyword>
<feature type="signal peptide" evidence="2">
    <location>
        <begin position="1"/>
        <end position="28"/>
    </location>
</feature>
<dbReference type="PANTHER" id="PTHR30203:SF25">
    <property type="entry name" value="OUTER MEMBRANE PROTEIN-RELATED"/>
    <property type="match status" value="1"/>
</dbReference>
<evidence type="ECO:0000256" key="3">
    <source>
        <dbReference type="SAM" id="Coils"/>
    </source>
</evidence>
<keyword evidence="2" id="KW-0472">Membrane</keyword>
<evidence type="ECO:0000256" key="1">
    <source>
        <dbReference type="ARBA" id="ARBA00007613"/>
    </source>
</evidence>
<keyword evidence="2" id="KW-1134">Transmembrane beta strand</keyword>
<dbReference type="PATRIC" id="fig|405446.3.peg.1608"/>
<dbReference type="PROSITE" id="PS51257">
    <property type="entry name" value="PROKAR_LIPOPROTEIN"/>
    <property type="match status" value="1"/>
</dbReference>
<feature type="chain" id="PRO_5005967163" evidence="2">
    <location>
        <begin position="29"/>
        <end position="498"/>
    </location>
</feature>
<dbReference type="Gene3D" id="2.20.200.10">
    <property type="entry name" value="Outer membrane efflux proteins (OEP)"/>
    <property type="match status" value="1"/>
</dbReference>
<evidence type="ECO:0000313" key="4">
    <source>
        <dbReference type="EMBL" id="KRG67292.1"/>
    </source>
</evidence>
<feature type="coiled-coil region" evidence="3">
    <location>
        <begin position="209"/>
        <end position="236"/>
    </location>
</feature>
<keyword evidence="2" id="KW-0732">Signal</keyword>
<evidence type="ECO:0000313" key="5">
    <source>
        <dbReference type="Proteomes" id="UP000051863"/>
    </source>
</evidence>
<keyword evidence="5" id="KW-1185">Reference proteome</keyword>
<dbReference type="Gene3D" id="1.20.1600.10">
    <property type="entry name" value="Outer membrane efflux proteins (OEP)"/>
    <property type="match status" value="1"/>
</dbReference>
<sequence length="498" mass="54044">MFPQPRAFLKVSLLLLPLAVGLATGGCAVGPDVVRADAPAPADWTQWRGGDASLNSGVGAQPLQPAWWTQLSDPILDELQQRALRASPDLRTAALHYAQARAQRSTVAAQRGVAVTASAGASKQRQSENGAATRMLDILSNDSDALKQLLAEPFNLYQAGFDASWELDLWGRVRRSIEAADAGVAQQAALLDLARLSITSEVARSYVQLRSAQRQIALAREDIAALEERSSLLQARVDGGLQDHLDLDRQQADLAAVRARLPGLLAEEASSGNQLALLLGEHPGALRAQLAAPAVEHDDALPDLSLGLPSEVAQRRPDIRAAQARLQQATANIGVAQADLYPSIRLGAKFGYESYLSGEFSDWGSRTWSVGPVLNLPLFDHGRRKSVVQLRELQQQEAAVAYQKTVLQAWQEIDNALNAYAAAQQQRAQLRMREQATLDAYRIAQARNDAGLIDFLTLLDARRSYLQTRRDLVDCEALLRAQFIAVNKALGNAPYPEG</sequence>
<keyword evidence="2" id="KW-0449">Lipoprotein</keyword>
<accession>A0A0R0CCC2</accession>
<dbReference type="EMBL" id="LDJJ01000033">
    <property type="protein sequence ID" value="KRG67292.1"/>
    <property type="molecule type" value="Genomic_DNA"/>
</dbReference>
<organism evidence="4 5">
    <name type="scientific">Stenotrophomonas terrae</name>
    <dbReference type="NCBI Taxonomy" id="405446"/>
    <lineage>
        <taxon>Bacteria</taxon>
        <taxon>Pseudomonadati</taxon>
        <taxon>Pseudomonadota</taxon>
        <taxon>Gammaproteobacteria</taxon>
        <taxon>Lysobacterales</taxon>
        <taxon>Lysobacteraceae</taxon>
        <taxon>Stenotrophomonas</taxon>
    </lineage>
</organism>
<dbReference type="PANTHER" id="PTHR30203">
    <property type="entry name" value="OUTER MEMBRANE CATION EFFLUX PROTEIN"/>
    <property type="match status" value="1"/>
</dbReference>
<dbReference type="Pfam" id="PF02321">
    <property type="entry name" value="OEP"/>
    <property type="match status" value="2"/>
</dbReference>
<dbReference type="GO" id="GO:0015562">
    <property type="term" value="F:efflux transmembrane transporter activity"/>
    <property type="evidence" value="ECO:0007669"/>
    <property type="project" value="InterPro"/>
</dbReference>
<dbReference type="SUPFAM" id="SSF56954">
    <property type="entry name" value="Outer membrane efflux proteins (OEP)"/>
    <property type="match status" value="1"/>
</dbReference>
<evidence type="ECO:0000256" key="2">
    <source>
        <dbReference type="RuleBase" id="RU362097"/>
    </source>
</evidence>
<keyword evidence="2" id="KW-0812">Transmembrane</keyword>
<gene>
    <name evidence="4" type="ORF">ABB27_10575</name>
</gene>
<dbReference type="OrthoDB" id="9770517at2"/>
<dbReference type="NCBIfam" id="TIGR01845">
    <property type="entry name" value="outer_NodT"/>
    <property type="match status" value="1"/>
</dbReference>
<proteinExistence type="inferred from homology"/>
<dbReference type="AlphaFoldDB" id="A0A0R0CCC2"/>
<reference evidence="4 5" key="1">
    <citation type="submission" date="2015-05" db="EMBL/GenBank/DDBJ databases">
        <title>Genome sequencing and analysis of members of genus Stenotrophomonas.</title>
        <authorList>
            <person name="Patil P.P."/>
            <person name="Midha S."/>
            <person name="Patil P.B."/>
        </authorList>
    </citation>
    <scope>NUCLEOTIDE SEQUENCE [LARGE SCALE GENOMIC DNA]</scope>
    <source>
        <strain evidence="4 5">DSM 18941</strain>
    </source>
</reference>
<keyword evidence="2" id="KW-0564">Palmitate</keyword>
<comment type="caution">
    <text evidence="4">The sequence shown here is derived from an EMBL/GenBank/DDBJ whole genome shotgun (WGS) entry which is preliminary data.</text>
</comment>
<name>A0A0R0CCC2_9GAMM</name>
<dbReference type="GO" id="GO:0009279">
    <property type="term" value="C:cell outer membrane"/>
    <property type="evidence" value="ECO:0007669"/>
    <property type="project" value="UniProtKB-SubCell"/>
</dbReference>
<dbReference type="Proteomes" id="UP000051863">
    <property type="component" value="Unassembled WGS sequence"/>
</dbReference>
<protein>
    <submittedName>
        <fullName evidence="4">RND transporter</fullName>
    </submittedName>
</protein>
<comment type="subcellular location">
    <subcellularLocation>
        <location evidence="2">Cell outer membrane</location>
        <topology evidence="2">Lipid-anchor</topology>
    </subcellularLocation>
</comment>
<comment type="similarity">
    <text evidence="1 2">Belongs to the outer membrane factor (OMF) (TC 1.B.17) family.</text>
</comment>
<dbReference type="InterPro" id="IPR010131">
    <property type="entry name" value="MdtP/NodT-like"/>
</dbReference>